<dbReference type="Proteomes" id="UP000011721">
    <property type="component" value="Chromosome"/>
</dbReference>
<dbReference type="EMBL" id="CP003985">
    <property type="protein sequence ID" value="AGF78318.1"/>
    <property type="molecule type" value="Genomic_DNA"/>
</dbReference>
<organism evidence="3 4">
    <name type="scientific">Desulfocapsa sulfexigens (strain DSM 10523 / SB164P1)</name>
    <dbReference type="NCBI Taxonomy" id="1167006"/>
    <lineage>
        <taxon>Bacteria</taxon>
        <taxon>Pseudomonadati</taxon>
        <taxon>Thermodesulfobacteriota</taxon>
        <taxon>Desulfobulbia</taxon>
        <taxon>Desulfobulbales</taxon>
        <taxon>Desulfocapsaceae</taxon>
        <taxon>Desulfocapsa</taxon>
    </lineage>
</organism>
<dbReference type="GO" id="GO:0000287">
    <property type="term" value="F:magnesium ion binding"/>
    <property type="evidence" value="ECO:0007669"/>
    <property type="project" value="InterPro"/>
</dbReference>
<dbReference type="OrthoDB" id="5432424at2"/>
<reference evidence="4" key="1">
    <citation type="journal article" date="2013" name="Stand. Genomic Sci.">
        <title>Complete genome sequence of Desulfocapsa sulfexigens, a marine deltaproteobacterium specialized in disproportionating inorganic sulfur compounds.</title>
        <authorList>
            <person name="Finster K.W."/>
            <person name="Kjeldsen K.U."/>
            <person name="Kube M."/>
            <person name="Reinhardt R."/>
            <person name="Mussmann M."/>
            <person name="Amann R."/>
            <person name="Schreiber L."/>
        </authorList>
    </citation>
    <scope>NUCLEOTIDE SEQUENCE [LARGE SCALE GENOMIC DNA]</scope>
    <source>
        <strain evidence="4">DSM 10523 / SB164P1</strain>
    </source>
</reference>
<dbReference type="HOGENOM" id="CLU_1064487_0_0_7"/>
<gene>
    <name evidence="3" type="ordered locus">UWK_01760</name>
</gene>
<keyword evidence="4" id="KW-1185">Reference proteome</keyword>
<protein>
    <submittedName>
        <fullName evidence="3">Phosphopantetheinyl transferase component of siderophore synthetase</fullName>
    </submittedName>
</protein>
<feature type="domain" description="4'-phosphopantetheinyl transferase" evidence="2">
    <location>
        <begin position="147"/>
        <end position="217"/>
    </location>
</feature>
<name>M1P4A2_DESSD</name>
<dbReference type="GO" id="GO:0008897">
    <property type="term" value="F:holo-[acyl-carrier-protein] synthase activity"/>
    <property type="evidence" value="ECO:0007669"/>
    <property type="project" value="InterPro"/>
</dbReference>
<dbReference type="STRING" id="1167006.UWK_01760"/>
<dbReference type="SUPFAM" id="SSF56214">
    <property type="entry name" value="4'-phosphopantetheinyl transferase"/>
    <property type="match status" value="2"/>
</dbReference>
<dbReference type="Gene3D" id="3.90.470.20">
    <property type="entry name" value="4'-phosphopantetheinyl transferase domain"/>
    <property type="match status" value="1"/>
</dbReference>
<accession>M1P4A2</accession>
<dbReference type="KEGG" id="dsf:UWK_01760"/>
<dbReference type="RefSeq" id="WP_015404009.1">
    <property type="nucleotide sequence ID" value="NC_020304.1"/>
</dbReference>
<keyword evidence="1 3" id="KW-0808">Transferase</keyword>
<dbReference type="InterPro" id="IPR008278">
    <property type="entry name" value="4-PPantetheinyl_Trfase_dom"/>
</dbReference>
<evidence type="ECO:0000313" key="3">
    <source>
        <dbReference type="EMBL" id="AGF78318.1"/>
    </source>
</evidence>
<dbReference type="eggNOG" id="COG2977">
    <property type="taxonomic scope" value="Bacteria"/>
</dbReference>
<dbReference type="AlphaFoldDB" id="M1P4A2"/>
<evidence type="ECO:0000313" key="4">
    <source>
        <dbReference type="Proteomes" id="UP000011721"/>
    </source>
</evidence>
<sequence length="261" mass="29419">MPHSQEKCSISFTPLPDGLLNLAGTLYQKNKPTVVILSLTDIPDKTKQTAACWLHPEEHLQLDNFKYEKRHREWLGGRICAKQGLRIFLQQRGNPSRIPEYQQCRISAEESGRPYFSRLKGVESPFPELSISHSKGCAASLVSQSHCGIDIQYPSESLQKVRERFITNEEERLLHNSLPSQSLLSRLVLTWAGKEAVKKTFSSSRMLGFHEIIVTQILQKTANDAIFYFSRTDIPQQTLPVAAGLLDNGYSLALCCHPLSP</sequence>
<proteinExistence type="predicted"/>
<dbReference type="Pfam" id="PF01648">
    <property type="entry name" value="ACPS"/>
    <property type="match status" value="1"/>
</dbReference>
<dbReference type="InterPro" id="IPR037143">
    <property type="entry name" value="4-PPantetheinyl_Trfase_dom_sf"/>
</dbReference>
<evidence type="ECO:0000256" key="1">
    <source>
        <dbReference type="ARBA" id="ARBA00022679"/>
    </source>
</evidence>
<evidence type="ECO:0000259" key="2">
    <source>
        <dbReference type="Pfam" id="PF01648"/>
    </source>
</evidence>